<reference evidence="1 2" key="1">
    <citation type="submission" date="2024-06" db="EMBL/GenBank/DDBJ databases">
        <title>The Natural Products Discovery Center: Release of the First 8490 Sequenced Strains for Exploring Actinobacteria Biosynthetic Diversity.</title>
        <authorList>
            <person name="Kalkreuter E."/>
            <person name="Kautsar S.A."/>
            <person name="Yang D."/>
            <person name="Bader C.D."/>
            <person name="Teijaro C.N."/>
            <person name="Fluegel L."/>
            <person name="Davis C.M."/>
            <person name="Simpson J.R."/>
            <person name="Lauterbach L."/>
            <person name="Steele A.D."/>
            <person name="Gui C."/>
            <person name="Meng S."/>
            <person name="Li G."/>
            <person name="Viehrig K."/>
            <person name="Ye F."/>
            <person name="Su P."/>
            <person name="Kiefer A.F."/>
            <person name="Nichols A."/>
            <person name="Cepeda A.J."/>
            <person name="Yan W."/>
            <person name="Fan B."/>
            <person name="Jiang Y."/>
            <person name="Adhikari A."/>
            <person name="Zheng C.-J."/>
            <person name="Schuster L."/>
            <person name="Cowan T.M."/>
            <person name="Smanski M.J."/>
            <person name="Chevrette M.G."/>
            <person name="De Carvalho L.P.S."/>
            <person name="Shen B."/>
        </authorList>
    </citation>
    <scope>NUCLEOTIDE SEQUENCE [LARGE SCALE GENOMIC DNA]</scope>
    <source>
        <strain evidence="1 2">NPDC000234</strain>
    </source>
</reference>
<proteinExistence type="predicted"/>
<dbReference type="EMBL" id="JBEPEK010000135">
    <property type="protein sequence ID" value="MER7181735.1"/>
    <property type="molecule type" value="Genomic_DNA"/>
</dbReference>
<name>A0ABV1WY82_9ACTN</name>
<gene>
    <name evidence="1" type="ORF">ABT404_20010</name>
</gene>
<evidence type="ECO:0008006" key="3">
    <source>
        <dbReference type="Google" id="ProtNLM"/>
    </source>
</evidence>
<evidence type="ECO:0000313" key="2">
    <source>
        <dbReference type="Proteomes" id="UP001474181"/>
    </source>
</evidence>
<organism evidence="1 2">
    <name type="scientific">Streptomyces hyaluromycini</name>
    <dbReference type="NCBI Taxonomy" id="1377993"/>
    <lineage>
        <taxon>Bacteria</taxon>
        <taxon>Bacillati</taxon>
        <taxon>Actinomycetota</taxon>
        <taxon>Actinomycetes</taxon>
        <taxon>Kitasatosporales</taxon>
        <taxon>Streptomycetaceae</taxon>
        <taxon>Streptomyces</taxon>
    </lineage>
</organism>
<protein>
    <recommendedName>
        <fullName evidence="3">Polymerase nucleotidyl transferase domain-containing protein</fullName>
    </recommendedName>
</protein>
<evidence type="ECO:0000313" key="1">
    <source>
        <dbReference type="EMBL" id="MER7181735.1"/>
    </source>
</evidence>
<sequence>MMDDVSGLPEFWKEFSSLGQEVDYFVTARLFEGTPAVWPQELNYVKWRHLVATKLGVDPIAVQLVGSARLGYSMNPKKEYRKFHGGSDLDIAVISPELFDKAWAELREIIEDELFSEKKDYLRKLVFEECIALDIVLPRLSFGEQWSRARDLFVQDLGVTFRNCEVNYRLYRNHGSLRSYQVKNVNIARDRAIEEGVDHG</sequence>
<comment type="caution">
    <text evidence="1">The sequence shown here is derived from an EMBL/GenBank/DDBJ whole genome shotgun (WGS) entry which is preliminary data.</text>
</comment>
<accession>A0ABV1WY82</accession>
<dbReference type="RefSeq" id="WP_350782794.1">
    <property type="nucleotide sequence ID" value="NZ_JBEPEK010000135.1"/>
</dbReference>
<keyword evidence="2" id="KW-1185">Reference proteome</keyword>
<dbReference type="Proteomes" id="UP001474181">
    <property type="component" value="Unassembled WGS sequence"/>
</dbReference>